<dbReference type="GO" id="GO:0000155">
    <property type="term" value="F:phosphorelay sensor kinase activity"/>
    <property type="evidence" value="ECO:0007669"/>
    <property type="project" value="InterPro"/>
</dbReference>
<dbReference type="Proteomes" id="UP001211097">
    <property type="component" value="Chromosome"/>
</dbReference>
<keyword evidence="6" id="KW-0812">Transmembrane</keyword>
<dbReference type="InterPro" id="IPR011006">
    <property type="entry name" value="CheY-like_superfamily"/>
</dbReference>
<dbReference type="SUPFAM" id="SSF47226">
    <property type="entry name" value="Histidine-containing phosphotransfer domain, HPT domain"/>
    <property type="match status" value="1"/>
</dbReference>
<keyword evidence="5 12" id="KW-0597">Phosphoprotein</keyword>
<dbReference type="KEGG" id="pyt:PKF023_16530"/>
<dbReference type="GO" id="GO:0005524">
    <property type="term" value="F:ATP binding"/>
    <property type="evidence" value="ECO:0007669"/>
    <property type="project" value="UniProtKB-KW"/>
</dbReference>
<evidence type="ECO:0000256" key="5">
    <source>
        <dbReference type="ARBA" id="ARBA00022553"/>
    </source>
</evidence>
<comment type="catalytic activity">
    <reaction evidence="1">
        <text>ATP + protein L-histidine = ADP + protein N-phospho-L-histidine.</text>
        <dbReference type="EC" id="2.7.13.3"/>
    </reaction>
</comment>
<dbReference type="EC" id="2.7.13.3" evidence="3"/>
<dbReference type="RefSeq" id="WP_281742331.1">
    <property type="nucleotide sequence ID" value="NZ_AP026973.1"/>
</dbReference>
<dbReference type="SUPFAM" id="SSF52172">
    <property type="entry name" value="CheY-like"/>
    <property type="match status" value="1"/>
</dbReference>
<evidence type="ECO:0000259" key="14">
    <source>
        <dbReference type="PROSITE" id="PS50109"/>
    </source>
</evidence>
<dbReference type="SUPFAM" id="SSF53850">
    <property type="entry name" value="Periplasmic binding protein-like II"/>
    <property type="match status" value="1"/>
</dbReference>
<dbReference type="CDD" id="cd17546">
    <property type="entry name" value="REC_hyHK_CKI1_RcsC-like"/>
    <property type="match status" value="1"/>
</dbReference>
<keyword evidence="9" id="KW-1133">Transmembrane helix</keyword>
<name>A0A9C7FB14_9BURK</name>
<dbReference type="Pfam" id="PF00512">
    <property type="entry name" value="HisKA"/>
    <property type="match status" value="1"/>
</dbReference>
<evidence type="ECO:0000259" key="15">
    <source>
        <dbReference type="PROSITE" id="PS50110"/>
    </source>
</evidence>
<evidence type="ECO:0000256" key="8">
    <source>
        <dbReference type="ARBA" id="ARBA00022840"/>
    </source>
</evidence>
<dbReference type="InterPro" id="IPR003594">
    <property type="entry name" value="HATPase_dom"/>
</dbReference>
<evidence type="ECO:0000256" key="4">
    <source>
        <dbReference type="ARBA" id="ARBA00022475"/>
    </source>
</evidence>
<dbReference type="Gene3D" id="3.40.190.10">
    <property type="entry name" value="Periplasmic binding protein-like II"/>
    <property type="match status" value="2"/>
</dbReference>
<dbReference type="AlphaFoldDB" id="A0A9C7FB14"/>
<dbReference type="InterPro" id="IPR005467">
    <property type="entry name" value="His_kinase_dom"/>
</dbReference>
<evidence type="ECO:0000256" key="12">
    <source>
        <dbReference type="PROSITE-ProRule" id="PRU00169"/>
    </source>
</evidence>
<evidence type="ECO:0000313" key="16">
    <source>
        <dbReference type="EMBL" id="BDT77850.1"/>
    </source>
</evidence>
<dbReference type="InterPro" id="IPR003661">
    <property type="entry name" value="HisK_dim/P_dom"/>
</dbReference>
<dbReference type="Gene3D" id="3.30.565.10">
    <property type="entry name" value="Histidine kinase-like ATPase, C-terminal domain"/>
    <property type="match status" value="1"/>
</dbReference>
<organism evidence="16">
    <name type="scientific">Polynucleobacter yangtzensis</name>
    <dbReference type="NCBI Taxonomy" id="1743159"/>
    <lineage>
        <taxon>Bacteria</taxon>
        <taxon>Pseudomonadati</taxon>
        <taxon>Pseudomonadota</taxon>
        <taxon>Betaproteobacteria</taxon>
        <taxon>Burkholderiales</taxon>
        <taxon>Burkholderiaceae</taxon>
        <taxon>Polynucleobacter</taxon>
    </lineage>
</organism>
<evidence type="ECO:0000256" key="2">
    <source>
        <dbReference type="ARBA" id="ARBA00004651"/>
    </source>
</evidence>
<dbReference type="InterPro" id="IPR004358">
    <property type="entry name" value="Sig_transdc_His_kin-like_C"/>
</dbReference>
<keyword evidence="8" id="KW-0067">ATP-binding</keyword>
<dbReference type="InterPro" id="IPR036097">
    <property type="entry name" value="HisK_dim/P_sf"/>
</dbReference>
<dbReference type="Gene3D" id="1.10.287.130">
    <property type="match status" value="1"/>
</dbReference>
<dbReference type="GO" id="GO:0005886">
    <property type="term" value="C:plasma membrane"/>
    <property type="evidence" value="ECO:0007669"/>
    <property type="project" value="UniProtKB-SubCell"/>
</dbReference>
<feature type="domain" description="Histidine kinase" evidence="14">
    <location>
        <begin position="317"/>
        <end position="539"/>
    </location>
</feature>
<dbReference type="PROSITE" id="PS50110">
    <property type="entry name" value="RESPONSE_REGULATORY"/>
    <property type="match status" value="1"/>
</dbReference>
<protein>
    <recommendedName>
        <fullName evidence="3">histidine kinase</fullName>
        <ecNumber evidence="3">2.7.13.3</ecNumber>
    </recommendedName>
</protein>
<dbReference type="SUPFAM" id="SSF47384">
    <property type="entry name" value="Homodimeric domain of signal transducing histidine kinase"/>
    <property type="match status" value="1"/>
</dbReference>
<accession>A0A9C7FB14</accession>
<keyword evidence="11" id="KW-0472">Membrane</keyword>
<evidence type="ECO:0000256" key="6">
    <source>
        <dbReference type="ARBA" id="ARBA00022692"/>
    </source>
</evidence>
<sequence>MRRSITRIAFILFNGVISNSYATLLSPGEQRWVDAHPVVRFSIHEKYAPYLESNENGEAGVFHSILSKLSDFTKQEFLPKWRKSDQEGLQQLASGEVDFIIDPPTLDDEYLRFGSLSEAIFWGHDAILTKRSERNAPIEPINIAYFDRGYENPPSPAHPQSRLSSHTEKLIFDLLKNDIEALVLPVRLAQQIIQKVNGQKLQLNGLYSREPFEYRWLIAHQSEALHAVLGGFLDNLDPMESRNLFALHTNEAWGYSSKSNNPQLNWISALAALLGGTLLLWYIKRKNQLHTHQTERLMNSKELAEKANAAKSSFLATMSHEIRTPMNAILGVQELLLKSPLPNNEKTLLKSAHSSAESLLGILNQVLDLSKIEAGKLTLNLEPCCLNTLIDDIDSAFSTVAQIQNLTLHTTKDPRIAQVLMIDALRLRQILQNLISNAIKFTEHGEIYFSISVLADDHAGQLIEFRVIDTGVGMESEDIELALQAFEQIPGSSEQHKGTGLGLTITNHLVISMGSQLYFDSAPGFGSNIHFCVAFPRTSIAAPGQAPTNGKAPQSRKLVSKGHHKSNRSLRALVVEDHPASRQIISLQLEALGIEVAVCDNAHTALDLITQTNFDLLLTDQSIPGMQGSELTKRIRDLGHRDLIIIGVTADIYALDSRHQFFSAGMNSVLIKPLSLMTLENELTRYFSTQEVTEKIISEVGADEYSFDVFAGLLRDNPNHILVILDEIKKVHDEALEILESNQCDEDTFSSLIHKVKGGAQLLSAKAFIQACSELEEKGNLRHRICAFIQLLVQENQVIARYKSKYIEP</sequence>
<evidence type="ECO:0000256" key="10">
    <source>
        <dbReference type="ARBA" id="ARBA00023012"/>
    </source>
</evidence>
<gene>
    <name evidence="16" type="ORF">PKF023_16530</name>
</gene>
<evidence type="ECO:0000256" key="13">
    <source>
        <dbReference type="SAM" id="MobiDB-lite"/>
    </source>
</evidence>
<evidence type="ECO:0000256" key="7">
    <source>
        <dbReference type="ARBA" id="ARBA00022741"/>
    </source>
</evidence>
<dbReference type="PRINTS" id="PR00344">
    <property type="entry name" value="BCTRLSENSOR"/>
</dbReference>
<dbReference type="SMART" id="SM00387">
    <property type="entry name" value="HATPase_c"/>
    <property type="match status" value="1"/>
</dbReference>
<evidence type="ECO:0000256" key="1">
    <source>
        <dbReference type="ARBA" id="ARBA00000085"/>
    </source>
</evidence>
<dbReference type="Pfam" id="PF02518">
    <property type="entry name" value="HATPase_c"/>
    <property type="match status" value="1"/>
</dbReference>
<dbReference type="EMBL" id="AP026973">
    <property type="protein sequence ID" value="BDT77850.1"/>
    <property type="molecule type" value="Genomic_DNA"/>
</dbReference>
<dbReference type="SMART" id="SM00388">
    <property type="entry name" value="HisKA"/>
    <property type="match status" value="1"/>
</dbReference>
<keyword evidence="10" id="KW-0902">Two-component regulatory system</keyword>
<comment type="subcellular location">
    <subcellularLocation>
        <location evidence="2">Cell membrane</location>
        <topology evidence="2">Multi-pass membrane protein</topology>
    </subcellularLocation>
</comment>
<dbReference type="SUPFAM" id="SSF55874">
    <property type="entry name" value="ATPase domain of HSP90 chaperone/DNA topoisomerase II/histidine kinase"/>
    <property type="match status" value="1"/>
</dbReference>
<dbReference type="CDD" id="cd00082">
    <property type="entry name" value="HisKA"/>
    <property type="match status" value="1"/>
</dbReference>
<dbReference type="Pfam" id="PF00072">
    <property type="entry name" value="Response_reg"/>
    <property type="match status" value="1"/>
</dbReference>
<dbReference type="InterPro" id="IPR001789">
    <property type="entry name" value="Sig_transdc_resp-reg_receiver"/>
</dbReference>
<dbReference type="InterPro" id="IPR036890">
    <property type="entry name" value="HATPase_C_sf"/>
</dbReference>
<dbReference type="PANTHER" id="PTHR45339:SF1">
    <property type="entry name" value="HYBRID SIGNAL TRANSDUCTION HISTIDINE KINASE J"/>
    <property type="match status" value="1"/>
</dbReference>
<evidence type="ECO:0000256" key="3">
    <source>
        <dbReference type="ARBA" id="ARBA00012438"/>
    </source>
</evidence>
<dbReference type="Gene3D" id="3.40.50.2300">
    <property type="match status" value="1"/>
</dbReference>
<evidence type="ECO:0000256" key="11">
    <source>
        <dbReference type="ARBA" id="ARBA00023136"/>
    </source>
</evidence>
<feature type="modified residue" description="4-aspartylphosphate" evidence="12">
    <location>
        <position position="620"/>
    </location>
</feature>
<dbReference type="SMART" id="SM00448">
    <property type="entry name" value="REC"/>
    <property type="match status" value="1"/>
</dbReference>
<dbReference type="PROSITE" id="PS50109">
    <property type="entry name" value="HIS_KIN"/>
    <property type="match status" value="1"/>
</dbReference>
<proteinExistence type="predicted"/>
<reference evidence="16" key="1">
    <citation type="submission" date="2022-11" db="EMBL/GenBank/DDBJ databases">
        <title>Complete Genome Sequences of three Polynucleobacter sp. Subcluster PnecC Strains KF022, KF023, and KF032 Isolated from a Shallow Eutrophic Lake in Japan.</title>
        <authorList>
            <person name="Ogata Y."/>
            <person name="Watanabe K."/>
            <person name="Takemine S."/>
            <person name="Shindo C."/>
            <person name="Kurokawa R."/>
            <person name="Suda W."/>
        </authorList>
    </citation>
    <scope>NUCLEOTIDE SEQUENCE</scope>
    <source>
        <strain evidence="16">KF023</strain>
    </source>
</reference>
<feature type="domain" description="Response regulatory" evidence="15">
    <location>
        <begin position="571"/>
        <end position="687"/>
    </location>
</feature>
<dbReference type="PANTHER" id="PTHR45339">
    <property type="entry name" value="HYBRID SIGNAL TRANSDUCTION HISTIDINE KINASE J"/>
    <property type="match status" value="1"/>
</dbReference>
<dbReference type="InterPro" id="IPR036641">
    <property type="entry name" value="HPT_dom_sf"/>
</dbReference>
<keyword evidence="4" id="KW-1003">Cell membrane</keyword>
<feature type="region of interest" description="Disordered" evidence="13">
    <location>
        <begin position="544"/>
        <end position="565"/>
    </location>
</feature>
<keyword evidence="7" id="KW-0547">Nucleotide-binding</keyword>
<evidence type="ECO:0000256" key="9">
    <source>
        <dbReference type="ARBA" id="ARBA00022989"/>
    </source>
</evidence>